<comment type="caution">
    <text evidence="1">The sequence shown here is derived from an EMBL/GenBank/DDBJ whole genome shotgun (WGS) entry which is preliminary data.</text>
</comment>
<evidence type="ECO:0000313" key="2">
    <source>
        <dbReference type="Proteomes" id="UP000658202"/>
    </source>
</evidence>
<evidence type="ECO:0008006" key="3">
    <source>
        <dbReference type="Google" id="ProtNLM"/>
    </source>
</evidence>
<dbReference type="EMBL" id="BMCW01000004">
    <property type="protein sequence ID" value="GGG59767.1"/>
    <property type="molecule type" value="Genomic_DNA"/>
</dbReference>
<keyword evidence="2" id="KW-1185">Reference proteome</keyword>
<reference evidence="2" key="1">
    <citation type="journal article" date="2019" name="Int. J. Syst. Evol. Microbiol.">
        <title>The Global Catalogue of Microorganisms (GCM) 10K type strain sequencing project: providing services to taxonomists for standard genome sequencing and annotation.</title>
        <authorList>
            <consortium name="The Broad Institute Genomics Platform"/>
            <consortium name="The Broad Institute Genome Sequencing Center for Infectious Disease"/>
            <person name="Wu L."/>
            <person name="Ma J."/>
        </authorList>
    </citation>
    <scope>NUCLEOTIDE SEQUENCE [LARGE SCALE GENOMIC DNA]</scope>
    <source>
        <strain evidence="2">CCM 8490</strain>
    </source>
</reference>
<accession>A0ABQ1X4N5</accession>
<dbReference type="InterPro" id="IPR035901">
    <property type="entry name" value="GIY-YIG_endonuc_sf"/>
</dbReference>
<dbReference type="Gene3D" id="3.40.1440.10">
    <property type="entry name" value="GIY-YIG endonuclease"/>
    <property type="match status" value="1"/>
</dbReference>
<name>A0ABQ1X4N5_9FLAO</name>
<sequence length="116" mass="13580">MHMDKNYKKQLRAQFLENKPLMGVLTILNKAENKIYIAESMHLTALSNKIKFVLGSGQFDNKILQEDWNRLGKDNFVFENAIVIPFEENKMIDYKKQILKTGNDLKKELSKTVILY</sequence>
<protein>
    <recommendedName>
        <fullName evidence="3">GIY-YIG nuclease family protein</fullName>
    </recommendedName>
</protein>
<dbReference type="CDD" id="cd10451">
    <property type="entry name" value="GIY-YIG_LuxR_like"/>
    <property type="match status" value="1"/>
</dbReference>
<dbReference type="Proteomes" id="UP000658202">
    <property type="component" value="Unassembled WGS sequence"/>
</dbReference>
<evidence type="ECO:0000313" key="1">
    <source>
        <dbReference type="EMBL" id="GGG59767.1"/>
    </source>
</evidence>
<proteinExistence type="predicted"/>
<gene>
    <name evidence="1" type="ORF">GCM10007332_21770</name>
</gene>
<organism evidence="1 2">
    <name type="scientific">Epilithonimonas arachidiradicis</name>
    <dbReference type="NCBI Taxonomy" id="1617282"/>
    <lineage>
        <taxon>Bacteria</taxon>
        <taxon>Pseudomonadati</taxon>
        <taxon>Bacteroidota</taxon>
        <taxon>Flavobacteriia</taxon>
        <taxon>Flavobacteriales</taxon>
        <taxon>Weeksellaceae</taxon>
        <taxon>Chryseobacterium group</taxon>
        <taxon>Epilithonimonas</taxon>
    </lineage>
</organism>